<reference evidence="2" key="1">
    <citation type="submission" date="2016-10" db="EMBL/GenBank/DDBJ databases">
        <authorList>
            <person name="Varghese N."/>
            <person name="Submissions S."/>
        </authorList>
    </citation>
    <scope>NUCLEOTIDE SEQUENCE [LARGE SCALE GENOMIC DNA]</scope>
    <source>
        <strain evidence="2">CGMCC 1.7285</strain>
    </source>
</reference>
<dbReference type="EMBL" id="FOYU01000002">
    <property type="protein sequence ID" value="SFR50554.1"/>
    <property type="molecule type" value="Genomic_DNA"/>
</dbReference>
<keyword evidence="2" id="KW-1185">Reference proteome</keyword>
<proteinExistence type="predicted"/>
<name>A0A1I6H8C0_9GAMM</name>
<organism evidence="1 2">
    <name type="scientific">Pseudidiomarina maritima</name>
    <dbReference type="NCBI Taxonomy" id="519453"/>
    <lineage>
        <taxon>Bacteria</taxon>
        <taxon>Pseudomonadati</taxon>
        <taxon>Pseudomonadota</taxon>
        <taxon>Gammaproteobacteria</taxon>
        <taxon>Alteromonadales</taxon>
        <taxon>Idiomarinaceae</taxon>
        <taxon>Pseudidiomarina</taxon>
    </lineage>
</organism>
<dbReference type="AlphaFoldDB" id="A0A1I6H8C0"/>
<dbReference type="PROSITE" id="PS51257">
    <property type="entry name" value="PROKAR_LIPOPROTEIN"/>
    <property type="match status" value="1"/>
</dbReference>
<evidence type="ECO:0000313" key="2">
    <source>
        <dbReference type="Proteomes" id="UP000199424"/>
    </source>
</evidence>
<dbReference type="Pfam" id="PF13289">
    <property type="entry name" value="SIR2_2"/>
    <property type="match status" value="1"/>
</dbReference>
<sequence length="363" mass="41476">MHVELTKDVAYQAIAEFFTDKPFVLFGTGTSCALDLSFGMPALERHLRAELTHGLTKSQAQQWQQVVSALDVGSHDFESAMDFIKDEDLTNRIVELTASFVAQHDNAYAHSIMSGSCDWPAGSLLKKLVEALPQADKQLHVATPNYDLLAEYAFVRHKIPYITGFHGGFLRRYDWGEAKKSVQSIQKGLGKTRPPLRIVECKHIRLHKPHGSLNTFEWEAQLIECNSWILNKPDGIARAMITPGTAKYQRLHKDRAQLAEYDTAVGNHTSFLFLGFGFNDSQLVNNAFRQKLEQDQCRALVITRDSNPRIEEWLSKCPNMWLICKQTDSDKSRIYNSKYENWLHIHDKELWRFDAFTNEFLGG</sequence>
<accession>A0A1I6H8C0</accession>
<gene>
    <name evidence="1" type="ORF">SAMN04488070_1581</name>
</gene>
<dbReference type="Proteomes" id="UP000199424">
    <property type="component" value="Unassembled WGS sequence"/>
</dbReference>
<evidence type="ECO:0000313" key="1">
    <source>
        <dbReference type="EMBL" id="SFR50554.1"/>
    </source>
</evidence>
<protein>
    <submittedName>
        <fullName evidence="1">SIR2-like domain-containing protein</fullName>
    </submittedName>
</protein>